<evidence type="ECO:0000256" key="10">
    <source>
        <dbReference type="ARBA" id="ARBA00023170"/>
    </source>
</evidence>
<proteinExistence type="inferred from homology"/>
<accession>A0ABD2X469</accession>
<dbReference type="InterPro" id="IPR019009">
    <property type="entry name" value="SRP_receptor_beta_su"/>
</dbReference>
<keyword evidence="9 11" id="KW-0472">Membrane</keyword>
<protein>
    <recommendedName>
        <fullName evidence="3">Signal recognition particle receptor subunit beta</fullName>
    </recommendedName>
</protein>
<evidence type="ECO:0000256" key="9">
    <source>
        <dbReference type="ARBA" id="ARBA00023136"/>
    </source>
</evidence>
<keyword evidence="8" id="KW-0342">GTP-binding</keyword>
<keyword evidence="13" id="KW-1185">Reference proteome</keyword>
<evidence type="ECO:0000256" key="7">
    <source>
        <dbReference type="ARBA" id="ARBA00022989"/>
    </source>
</evidence>
<dbReference type="AlphaFoldDB" id="A0ABD2X469"/>
<evidence type="ECO:0000256" key="2">
    <source>
        <dbReference type="ARBA" id="ARBA00005619"/>
    </source>
</evidence>
<dbReference type="GO" id="GO:0005525">
    <property type="term" value="F:GTP binding"/>
    <property type="evidence" value="ECO:0007669"/>
    <property type="project" value="UniProtKB-KW"/>
</dbReference>
<evidence type="ECO:0000256" key="4">
    <source>
        <dbReference type="ARBA" id="ARBA00022692"/>
    </source>
</evidence>
<keyword evidence="7 11" id="KW-1133">Transmembrane helix</keyword>
<feature type="transmembrane region" description="Helical" evidence="11">
    <location>
        <begin position="28"/>
        <end position="48"/>
    </location>
</feature>
<keyword evidence="6" id="KW-0256">Endoplasmic reticulum</keyword>
<dbReference type="InterPro" id="IPR027417">
    <property type="entry name" value="P-loop_NTPase"/>
</dbReference>
<evidence type="ECO:0000256" key="1">
    <source>
        <dbReference type="ARBA" id="ARBA00004389"/>
    </source>
</evidence>
<comment type="caution">
    <text evidence="12">The sequence shown here is derived from an EMBL/GenBank/DDBJ whole genome shotgun (WGS) entry which is preliminary data.</text>
</comment>
<gene>
    <name evidence="12" type="ORF">TKK_006836</name>
</gene>
<dbReference type="SMART" id="SM00177">
    <property type="entry name" value="ARF"/>
    <property type="match status" value="1"/>
</dbReference>
<sequence>MFHVSQELLKNMEERVEPVINNSTDSQIMGVIAAVFAVIITIILFALWRRRASVGHNVLITGLCDAGKTLIWARLMHTKYVTTHTSVKENINDCVEYNVKIVDIPGHERLRYKYFDKYKNSAKGLVYVIDSSTIQRDIRDVAEFLYTMLADSTMRKVPILILCNKQDQTLAKSSNVIKTLLEKEINLLRITKSNQLEATDASSTNIYLGKSGKDFEFSHLDNKVDFAESSAFVKNSDTPAQLEILTSWLMNLV</sequence>
<evidence type="ECO:0000256" key="6">
    <source>
        <dbReference type="ARBA" id="ARBA00022824"/>
    </source>
</evidence>
<reference evidence="12 13" key="1">
    <citation type="journal article" date="2024" name="bioRxiv">
        <title>A reference genome for Trichogramma kaykai: A tiny desert-dwelling parasitoid wasp with competing sex-ratio distorters.</title>
        <authorList>
            <person name="Culotta J."/>
            <person name="Lindsey A.R."/>
        </authorList>
    </citation>
    <scope>NUCLEOTIDE SEQUENCE [LARGE SCALE GENOMIC DNA]</scope>
    <source>
        <strain evidence="12 13">KSX58</strain>
    </source>
</reference>
<dbReference type="PROSITE" id="PS51417">
    <property type="entry name" value="ARF"/>
    <property type="match status" value="1"/>
</dbReference>
<keyword evidence="4 11" id="KW-0812">Transmembrane</keyword>
<name>A0ABD2X469_9HYME</name>
<dbReference type="InterPro" id="IPR024156">
    <property type="entry name" value="Small_GTPase_ARF"/>
</dbReference>
<keyword evidence="5" id="KW-0547">Nucleotide-binding</keyword>
<evidence type="ECO:0000256" key="8">
    <source>
        <dbReference type="ARBA" id="ARBA00023134"/>
    </source>
</evidence>
<evidence type="ECO:0000313" key="13">
    <source>
        <dbReference type="Proteomes" id="UP001627154"/>
    </source>
</evidence>
<evidence type="ECO:0000313" key="12">
    <source>
        <dbReference type="EMBL" id="KAL3399566.1"/>
    </source>
</evidence>
<comment type="similarity">
    <text evidence="2">Belongs to the SRP receptor beta subunit family.</text>
</comment>
<comment type="subcellular location">
    <subcellularLocation>
        <location evidence="1">Endoplasmic reticulum membrane</location>
        <topology evidence="1">Single-pass membrane protein</topology>
    </subcellularLocation>
</comment>
<evidence type="ECO:0000256" key="5">
    <source>
        <dbReference type="ARBA" id="ARBA00022741"/>
    </source>
</evidence>
<evidence type="ECO:0000256" key="11">
    <source>
        <dbReference type="SAM" id="Phobius"/>
    </source>
</evidence>
<dbReference type="SUPFAM" id="SSF52540">
    <property type="entry name" value="P-loop containing nucleoside triphosphate hydrolases"/>
    <property type="match status" value="1"/>
</dbReference>
<organism evidence="12 13">
    <name type="scientific">Trichogramma kaykai</name>
    <dbReference type="NCBI Taxonomy" id="54128"/>
    <lineage>
        <taxon>Eukaryota</taxon>
        <taxon>Metazoa</taxon>
        <taxon>Ecdysozoa</taxon>
        <taxon>Arthropoda</taxon>
        <taxon>Hexapoda</taxon>
        <taxon>Insecta</taxon>
        <taxon>Pterygota</taxon>
        <taxon>Neoptera</taxon>
        <taxon>Endopterygota</taxon>
        <taxon>Hymenoptera</taxon>
        <taxon>Apocrita</taxon>
        <taxon>Proctotrupomorpha</taxon>
        <taxon>Chalcidoidea</taxon>
        <taxon>Trichogrammatidae</taxon>
        <taxon>Trichogramma</taxon>
    </lineage>
</organism>
<dbReference type="CDD" id="cd04105">
    <property type="entry name" value="SR_beta"/>
    <property type="match status" value="1"/>
</dbReference>
<dbReference type="Pfam" id="PF09439">
    <property type="entry name" value="SRPRB"/>
    <property type="match status" value="1"/>
</dbReference>
<keyword evidence="10" id="KW-0675">Receptor</keyword>
<dbReference type="Gene3D" id="3.40.50.300">
    <property type="entry name" value="P-loop containing nucleotide triphosphate hydrolases"/>
    <property type="match status" value="1"/>
</dbReference>
<evidence type="ECO:0000256" key="3">
    <source>
        <dbReference type="ARBA" id="ARBA00020256"/>
    </source>
</evidence>
<dbReference type="EMBL" id="JBJJXI010000055">
    <property type="protein sequence ID" value="KAL3399566.1"/>
    <property type="molecule type" value="Genomic_DNA"/>
</dbReference>
<dbReference type="GO" id="GO:0005789">
    <property type="term" value="C:endoplasmic reticulum membrane"/>
    <property type="evidence" value="ECO:0007669"/>
    <property type="project" value="UniProtKB-SubCell"/>
</dbReference>
<dbReference type="Proteomes" id="UP001627154">
    <property type="component" value="Unassembled WGS sequence"/>
</dbReference>
<dbReference type="PANTHER" id="PTHR11711">
    <property type="entry name" value="ADP RIBOSYLATION FACTOR-RELATED"/>
    <property type="match status" value="1"/>
</dbReference>